<evidence type="ECO:0000256" key="7">
    <source>
        <dbReference type="ARBA" id="ARBA00022824"/>
    </source>
</evidence>
<evidence type="ECO:0000256" key="4">
    <source>
        <dbReference type="ARBA" id="ARBA00022568"/>
    </source>
</evidence>
<dbReference type="Pfam" id="PF01956">
    <property type="entry name" value="EMC3_TMCO1"/>
    <property type="match status" value="1"/>
</dbReference>
<dbReference type="OrthoDB" id="342726at2759"/>
<dbReference type="InterPro" id="IPR002809">
    <property type="entry name" value="EMC3/TMCO1"/>
</dbReference>
<evidence type="ECO:0000256" key="6">
    <source>
        <dbReference type="ARBA" id="ARBA00022692"/>
    </source>
</evidence>
<feature type="transmembrane region" description="Helical" evidence="14">
    <location>
        <begin position="6"/>
        <end position="28"/>
    </location>
</feature>
<dbReference type="KEGG" id="cme:CYME_CMJ114C"/>
<dbReference type="GeneID" id="16994198"/>
<dbReference type="Proteomes" id="UP000007014">
    <property type="component" value="Chromosome 10"/>
</dbReference>
<evidence type="ECO:0000256" key="11">
    <source>
        <dbReference type="ARBA" id="ARBA00023065"/>
    </source>
</evidence>
<dbReference type="OMA" id="CSISIRM"/>
<accession>M1VHC1</accession>
<keyword evidence="16" id="KW-1185">Reference proteome</keyword>
<evidence type="ECO:0000256" key="5">
    <source>
        <dbReference type="ARBA" id="ARBA00022673"/>
    </source>
</evidence>
<dbReference type="Gramene" id="CMJ114CT">
    <property type="protein sequence ID" value="CMJ114CT"/>
    <property type="gene ID" value="CMJ114C"/>
</dbReference>
<keyword evidence="10" id="KW-0175">Coiled coil</keyword>
<feature type="transmembrane region" description="Helical" evidence="14">
    <location>
        <begin position="140"/>
        <end position="157"/>
    </location>
</feature>
<evidence type="ECO:0000313" key="15">
    <source>
        <dbReference type="EMBL" id="BAM80248.1"/>
    </source>
</evidence>
<dbReference type="GO" id="GO:0032469">
    <property type="term" value="P:endoplasmic reticulum calcium ion homeostasis"/>
    <property type="evidence" value="ECO:0007669"/>
    <property type="project" value="InterPro"/>
</dbReference>
<dbReference type="GO" id="GO:0005789">
    <property type="term" value="C:endoplasmic reticulum membrane"/>
    <property type="evidence" value="ECO:0007669"/>
    <property type="project" value="UniProtKB-SubCell"/>
</dbReference>
<keyword evidence="3" id="KW-0813">Transport</keyword>
<keyword evidence="11" id="KW-0406">Ion transport</keyword>
<sequence>MTLPDAFGIFCISLIASLVSEYLLYLTVYRRQSFRNDRDELIALQRKLHQEEHRIVRADRKPLHERRIASLERTLQETYARASRRKMWMNLAISIFYFFVYRAVHRTYSGRAVAALPFEPIPAVRRITHRDVPGDHPRETGLAFIYMLCSMTLRVFIGRVSGHDLPPVVARRLSK</sequence>
<dbReference type="InterPro" id="IPR008559">
    <property type="entry name" value="TMCO1"/>
</dbReference>
<name>M1VHC1_CYAM1</name>
<keyword evidence="6 14" id="KW-0812">Transmembrane</keyword>
<dbReference type="EMBL" id="AP006492">
    <property type="protein sequence ID" value="BAM80248.1"/>
    <property type="molecule type" value="Genomic_DNA"/>
</dbReference>
<keyword evidence="13" id="KW-0407">Ion channel</keyword>
<keyword evidence="9 14" id="KW-1133">Transmembrane helix</keyword>
<dbReference type="eggNOG" id="KOG3312">
    <property type="taxonomic scope" value="Eukaryota"/>
</dbReference>
<evidence type="ECO:0000313" key="16">
    <source>
        <dbReference type="Proteomes" id="UP000007014"/>
    </source>
</evidence>
<evidence type="ECO:0000256" key="8">
    <source>
        <dbReference type="ARBA" id="ARBA00022837"/>
    </source>
</evidence>
<evidence type="ECO:0000256" key="2">
    <source>
        <dbReference type="ARBA" id="ARBA00006537"/>
    </source>
</evidence>
<evidence type="ECO:0000256" key="14">
    <source>
        <dbReference type="SAM" id="Phobius"/>
    </source>
</evidence>
<keyword evidence="8" id="KW-0106">Calcium</keyword>
<evidence type="ECO:0000256" key="3">
    <source>
        <dbReference type="ARBA" id="ARBA00022448"/>
    </source>
</evidence>
<evidence type="ECO:0000256" key="1">
    <source>
        <dbReference type="ARBA" id="ARBA00004477"/>
    </source>
</evidence>
<comment type="subcellular location">
    <subcellularLocation>
        <location evidence="1">Endoplasmic reticulum membrane</location>
        <topology evidence="1">Multi-pass membrane protein</topology>
    </subcellularLocation>
</comment>
<keyword evidence="12 14" id="KW-0472">Membrane</keyword>
<dbReference type="GO" id="GO:0005262">
    <property type="term" value="F:calcium channel activity"/>
    <property type="evidence" value="ECO:0007669"/>
    <property type="project" value="UniProtKB-KW"/>
</dbReference>
<gene>
    <name evidence="15" type="ORF">CYME_CMJ114C</name>
</gene>
<dbReference type="PANTHER" id="PTHR20917">
    <property type="entry name" value="PNAS-RELATED"/>
    <property type="match status" value="1"/>
</dbReference>
<dbReference type="PANTHER" id="PTHR20917:SF0">
    <property type="entry name" value="CALCIUM LOAD-ACTIVATED CALCIUM CHANNEL"/>
    <property type="match status" value="1"/>
</dbReference>
<dbReference type="HOGENOM" id="CLU_081121_0_0_1"/>
<evidence type="ECO:0000256" key="13">
    <source>
        <dbReference type="ARBA" id="ARBA00023303"/>
    </source>
</evidence>
<evidence type="ECO:0000256" key="10">
    <source>
        <dbReference type="ARBA" id="ARBA00023054"/>
    </source>
</evidence>
<organism evidence="15 16">
    <name type="scientific">Cyanidioschyzon merolae (strain NIES-3377 / 10D)</name>
    <name type="common">Unicellular red alga</name>
    <dbReference type="NCBI Taxonomy" id="280699"/>
    <lineage>
        <taxon>Eukaryota</taxon>
        <taxon>Rhodophyta</taxon>
        <taxon>Bangiophyceae</taxon>
        <taxon>Cyanidiales</taxon>
        <taxon>Cyanidiaceae</taxon>
        <taxon>Cyanidioschyzon</taxon>
    </lineage>
</organism>
<dbReference type="RefSeq" id="XP_005534855.1">
    <property type="nucleotide sequence ID" value="XM_005534798.1"/>
</dbReference>
<proteinExistence type="inferred from homology"/>
<evidence type="ECO:0000256" key="9">
    <source>
        <dbReference type="ARBA" id="ARBA00022989"/>
    </source>
</evidence>
<evidence type="ECO:0000256" key="12">
    <source>
        <dbReference type="ARBA" id="ARBA00023136"/>
    </source>
</evidence>
<reference evidence="15 16" key="1">
    <citation type="journal article" date="2004" name="Nature">
        <title>Genome sequence of the ultrasmall unicellular red alga Cyanidioschyzon merolae 10D.</title>
        <authorList>
            <person name="Matsuzaki M."/>
            <person name="Misumi O."/>
            <person name="Shin-i T."/>
            <person name="Maruyama S."/>
            <person name="Takahara M."/>
            <person name="Miyagishima S."/>
            <person name="Mori T."/>
            <person name="Nishida K."/>
            <person name="Yagisawa F."/>
            <person name="Nishida K."/>
            <person name="Yoshida Y."/>
            <person name="Nishimura Y."/>
            <person name="Nakao S."/>
            <person name="Kobayashi T."/>
            <person name="Momoyama Y."/>
            <person name="Higashiyama T."/>
            <person name="Minoda A."/>
            <person name="Sano M."/>
            <person name="Nomoto H."/>
            <person name="Oishi K."/>
            <person name="Hayashi H."/>
            <person name="Ohta F."/>
            <person name="Nishizaka S."/>
            <person name="Haga S."/>
            <person name="Miura S."/>
            <person name="Morishita T."/>
            <person name="Kabeya Y."/>
            <person name="Terasawa K."/>
            <person name="Suzuki Y."/>
            <person name="Ishii Y."/>
            <person name="Asakawa S."/>
            <person name="Takano H."/>
            <person name="Ohta N."/>
            <person name="Kuroiwa H."/>
            <person name="Tanaka K."/>
            <person name="Shimizu N."/>
            <person name="Sugano S."/>
            <person name="Sato N."/>
            <person name="Nozaki H."/>
            <person name="Ogasawara N."/>
            <person name="Kohara Y."/>
            <person name="Kuroiwa T."/>
        </authorList>
    </citation>
    <scope>NUCLEOTIDE SEQUENCE [LARGE SCALE GENOMIC DNA]</scope>
    <source>
        <strain evidence="15 16">10D</strain>
    </source>
</reference>
<keyword evidence="7" id="KW-0256">Endoplasmic reticulum</keyword>
<dbReference type="STRING" id="280699.M1VHC1"/>
<feature type="transmembrane region" description="Helical" evidence="14">
    <location>
        <begin position="87"/>
        <end position="104"/>
    </location>
</feature>
<protein>
    <submittedName>
        <fullName evidence="15">Uncharacterized protein</fullName>
    </submittedName>
</protein>
<dbReference type="SMART" id="SM01415">
    <property type="entry name" value="DUF106"/>
    <property type="match status" value="1"/>
</dbReference>
<dbReference type="AlphaFoldDB" id="M1VHC1"/>
<reference evidence="15 16" key="2">
    <citation type="journal article" date="2007" name="BMC Biol.">
        <title>A 100%-complete sequence reveals unusually simple genomic features in the hot-spring red alga Cyanidioschyzon merolae.</title>
        <authorList>
            <person name="Nozaki H."/>
            <person name="Takano H."/>
            <person name="Misumi O."/>
            <person name="Terasawa K."/>
            <person name="Matsuzaki M."/>
            <person name="Maruyama S."/>
            <person name="Nishida K."/>
            <person name="Yagisawa F."/>
            <person name="Yoshida Y."/>
            <person name="Fujiwara T."/>
            <person name="Takio S."/>
            <person name="Tamura K."/>
            <person name="Chung S.J."/>
            <person name="Nakamura S."/>
            <person name="Kuroiwa H."/>
            <person name="Tanaka K."/>
            <person name="Sato N."/>
            <person name="Kuroiwa T."/>
        </authorList>
    </citation>
    <scope>NUCLEOTIDE SEQUENCE [LARGE SCALE GENOMIC DNA]</scope>
    <source>
        <strain evidence="15 16">10D</strain>
    </source>
</reference>
<keyword evidence="4" id="KW-0109">Calcium transport</keyword>
<keyword evidence="5" id="KW-0107">Calcium channel</keyword>
<comment type="similarity">
    <text evidence="2">Belongs to the TMCO1 family.</text>
</comment>